<evidence type="ECO:0000256" key="1">
    <source>
        <dbReference type="ARBA" id="ARBA00022723"/>
    </source>
</evidence>
<evidence type="ECO:0000313" key="6">
    <source>
        <dbReference type="Proteomes" id="UP000322940"/>
    </source>
</evidence>
<dbReference type="InterPro" id="IPR007525">
    <property type="entry name" value="FrhB_FdhB_C"/>
</dbReference>
<name>A0A5B3H8M5_9BACT</name>
<keyword evidence="3" id="KW-0411">Iron-sulfur</keyword>
<sequence length="402" mass="46325">MLQYIDTQKKELCCGCRACEQICHVHAIIMKEDEEGFLYPHLNMNLCTQCGLCEKVCPISEPIPVSSEIANMQVYAAMTRDVELRKKSSSGGLFSEIASVILHVEGGVYGAAFDREFRLKHVGVFSEKELDRLRGSKYLQSDTGTTFSQVRDLLRQGKSVYYTGTPCQIAGLKKFLRREYENLFTSDLACHGVPSQKIFFAYKDYLEHKNVGRISSFNFRDLDGWGPAINIRLERRNKTVVVADSYYLFSPYLYAFLNGYLNRPVCYSCPYARSGRVGDITLADFWGVRRFFPSLDVKKGVSLILVNTEKGRKMLESMNNNLDLMPSCFEDAVLENWNLAHPTVRPPQRDTVYVNLDKYSFEHLAKNEFRCPHKLRIYARRFIVATLDYLHLKELIRQIVRR</sequence>
<dbReference type="EMBL" id="VVXH01000001">
    <property type="protein sequence ID" value="KAA2380989.1"/>
    <property type="molecule type" value="Genomic_DNA"/>
</dbReference>
<feature type="domain" description="4Fe-4S ferredoxin-type" evidence="4">
    <location>
        <begin position="1"/>
        <end position="33"/>
    </location>
</feature>
<evidence type="ECO:0000259" key="4">
    <source>
        <dbReference type="PROSITE" id="PS51379"/>
    </source>
</evidence>
<proteinExistence type="predicted"/>
<dbReference type="Pfam" id="PF04432">
    <property type="entry name" value="FrhB_FdhB_C"/>
    <property type="match status" value="1"/>
</dbReference>
<accession>A0A5B3H8M5</accession>
<reference evidence="5 6" key="1">
    <citation type="journal article" date="2019" name="Nat. Med.">
        <title>A library of human gut bacterial isolates paired with longitudinal multiomics data enables mechanistic microbiome research.</title>
        <authorList>
            <person name="Poyet M."/>
            <person name="Groussin M."/>
            <person name="Gibbons S.M."/>
            <person name="Avila-Pacheco J."/>
            <person name="Jiang X."/>
            <person name="Kearney S.M."/>
            <person name="Perrotta A.R."/>
            <person name="Berdy B."/>
            <person name="Zhao S."/>
            <person name="Lieberman T.D."/>
            <person name="Swanson P.K."/>
            <person name="Smith M."/>
            <person name="Roesemann S."/>
            <person name="Alexander J.E."/>
            <person name="Rich S.A."/>
            <person name="Livny J."/>
            <person name="Vlamakis H."/>
            <person name="Clish C."/>
            <person name="Bullock K."/>
            <person name="Deik A."/>
            <person name="Scott J."/>
            <person name="Pierce K.A."/>
            <person name="Xavier R.J."/>
            <person name="Alm E.J."/>
        </authorList>
    </citation>
    <scope>NUCLEOTIDE SEQUENCE [LARGE SCALE GENOMIC DNA]</scope>
    <source>
        <strain evidence="5 6">BIOML-A266</strain>
    </source>
</reference>
<dbReference type="PROSITE" id="PS00198">
    <property type="entry name" value="4FE4S_FER_1"/>
    <property type="match status" value="1"/>
</dbReference>
<dbReference type="RefSeq" id="WP_130065435.1">
    <property type="nucleotide sequence ID" value="NZ_RCXC01000013.1"/>
</dbReference>
<dbReference type="AlphaFoldDB" id="A0A5B3H8M5"/>
<dbReference type="GO" id="GO:0051536">
    <property type="term" value="F:iron-sulfur cluster binding"/>
    <property type="evidence" value="ECO:0007669"/>
    <property type="project" value="UniProtKB-KW"/>
</dbReference>
<dbReference type="Proteomes" id="UP000322940">
    <property type="component" value="Unassembled WGS sequence"/>
</dbReference>
<evidence type="ECO:0000256" key="2">
    <source>
        <dbReference type="ARBA" id="ARBA00023004"/>
    </source>
</evidence>
<evidence type="ECO:0000256" key="3">
    <source>
        <dbReference type="ARBA" id="ARBA00023014"/>
    </source>
</evidence>
<dbReference type="Gene3D" id="3.30.70.20">
    <property type="match status" value="1"/>
</dbReference>
<keyword evidence="1" id="KW-0479">Metal-binding</keyword>
<dbReference type="PROSITE" id="PS51379">
    <property type="entry name" value="4FE4S_FER_2"/>
    <property type="match status" value="2"/>
</dbReference>
<comment type="caution">
    <text evidence="5">The sequence shown here is derived from an EMBL/GenBank/DDBJ whole genome shotgun (WGS) entry which is preliminary data.</text>
</comment>
<evidence type="ECO:0000313" key="5">
    <source>
        <dbReference type="EMBL" id="KAA2380989.1"/>
    </source>
</evidence>
<gene>
    <name evidence="5" type="ORF">F2Y10_00380</name>
</gene>
<dbReference type="InterPro" id="IPR017900">
    <property type="entry name" value="4Fe4S_Fe_S_CS"/>
</dbReference>
<organism evidence="5 6">
    <name type="scientific">Alistipes onderdonkii</name>
    <dbReference type="NCBI Taxonomy" id="328813"/>
    <lineage>
        <taxon>Bacteria</taxon>
        <taxon>Pseudomonadati</taxon>
        <taxon>Bacteroidota</taxon>
        <taxon>Bacteroidia</taxon>
        <taxon>Bacteroidales</taxon>
        <taxon>Rikenellaceae</taxon>
        <taxon>Alistipes</taxon>
    </lineage>
</organism>
<dbReference type="PANTHER" id="PTHR43193">
    <property type="match status" value="1"/>
</dbReference>
<dbReference type="InterPro" id="IPR017896">
    <property type="entry name" value="4Fe4S_Fe-S-bd"/>
</dbReference>
<feature type="domain" description="4Fe-4S ferredoxin-type" evidence="4">
    <location>
        <begin position="38"/>
        <end position="68"/>
    </location>
</feature>
<dbReference type="PANTHER" id="PTHR43193:SF2">
    <property type="entry name" value="POLYFERREDOXIN PROTEIN FWDF"/>
    <property type="match status" value="1"/>
</dbReference>
<dbReference type="Pfam" id="PF12838">
    <property type="entry name" value="Fer4_7"/>
    <property type="match status" value="1"/>
</dbReference>
<keyword evidence="2" id="KW-0408">Iron</keyword>
<dbReference type="GO" id="GO:0046872">
    <property type="term" value="F:metal ion binding"/>
    <property type="evidence" value="ECO:0007669"/>
    <property type="project" value="UniProtKB-KW"/>
</dbReference>
<dbReference type="SUPFAM" id="SSF54862">
    <property type="entry name" value="4Fe-4S ferredoxins"/>
    <property type="match status" value="1"/>
</dbReference>
<dbReference type="InterPro" id="IPR052977">
    <property type="entry name" value="Polyferredoxin-like_ET"/>
</dbReference>
<protein>
    <submittedName>
        <fullName evidence="5">4Fe-4S dicluster domain-containing protein</fullName>
    </submittedName>
</protein>